<evidence type="ECO:0000256" key="6">
    <source>
        <dbReference type="HAMAP-Rule" id="MF_01363"/>
    </source>
</evidence>
<comment type="subunit">
    <text evidence="6">Part of the 50S ribosomal subunit. Contacts protein L20.</text>
</comment>
<organism evidence="8 9">
    <name type="scientific">candidate division TA06 bacterium DG_26</name>
    <dbReference type="NCBI Taxonomy" id="1703771"/>
    <lineage>
        <taxon>Bacteria</taxon>
        <taxon>Bacteria division TA06</taxon>
    </lineage>
</organism>
<dbReference type="GO" id="GO:0005840">
    <property type="term" value="C:ribosome"/>
    <property type="evidence" value="ECO:0007669"/>
    <property type="project" value="UniProtKB-KW"/>
</dbReference>
<dbReference type="GO" id="GO:1990904">
    <property type="term" value="C:ribonucleoprotein complex"/>
    <property type="evidence" value="ECO:0007669"/>
    <property type="project" value="UniProtKB-KW"/>
</dbReference>
<evidence type="ECO:0000256" key="3">
    <source>
        <dbReference type="ARBA" id="ARBA00022884"/>
    </source>
</evidence>
<sequence length="111" mass="12555">MYAIVETQGVQRRVTKDAEVDIPRLEKAPGEKLTIDSVLMIADEGEVLVGKPYIKGAKVEASVVGHSKAEKVIVFKYKSKKNYRRKRGHRQEYTRILIQDIVKPEGEISDS</sequence>
<dbReference type="InterPro" id="IPR036164">
    <property type="entry name" value="bL21-like_sf"/>
</dbReference>
<reference evidence="8 9" key="1">
    <citation type="journal article" date="2015" name="Microbiome">
        <title>Genomic resolution of linkages in carbon, nitrogen, and sulfur cycling among widespread estuary sediment bacteria.</title>
        <authorList>
            <person name="Baker B.J."/>
            <person name="Lazar C.S."/>
            <person name="Teske A.P."/>
            <person name="Dick G.J."/>
        </authorList>
    </citation>
    <scope>NUCLEOTIDE SEQUENCE [LARGE SCALE GENOMIC DNA]</scope>
    <source>
        <strain evidence="8">DG_26</strain>
    </source>
</reference>
<dbReference type="HAMAP" id="MF_01363">
    <property type="entry name" value="Ribosomal_bL21"/>
    <property type="match status" value="1"/>
</dbReference>
<protein>
    <recommendedName>
        <fullName evidence="6">Large ribosomal subunit protein bL21</fullName>
    </recommendedName>
</protein>
<dbReference type="PATRIC" id="fig|1703771.3.peg.574"/>
<dbReference type="GO" id="GO:0019843">
    <property type="term" value="F:rRNA binding"/>
    <property type="evidence" value="ECO:0007669"/>
    <property type="project" value="UniProtKB-UniRule"/>
</dbReference>
<evidence type="ECO:0000256" key="7">
    <source>
        <dbReference type="RuleBase" id="RU000562"/>
    </source>
</evidence>
<dbReference type="NCBIfam" id="TIGR00061">
    <property type="entry name" value="L21"/>
    <property type="match status" value="1"/>
</dbReference>
<dbReference type="PROSITE" id="PS01169">
    <property type="entry name" value="RIBOSOMAL_L21"/>
    <property type="match status" value="1"/>
</dbReference>
<gene>
    <name evidence="6" type="primary">rplU</name>
    <name evidence="8" type="ORF">AMJ40_02640</name>
</gene>
<evidence type="ECO:0000313" key="8">
    <source>
        <dbReference type="EMBL" id="KPJ50520.1"/>
    </source>
</evidence>
<dbReference type="GO" id="GO:0006412">
    <property type="term" value="P:translation"/>
    <property type="evidence" value="ECO:0007669"/>
    <property type="project" value="UniProtKB-UniRule"/>
</dbReference>
<dbReference type="Proteomes" id="UP000051124">
    <property type="component" value="Unassembled WGS sequence"/>
</dbReference>
<dbReference type="AlphaFoldDB" id="A0A0S7WK38"/>
<evidence type="ECO:0000256" key="1">
    <source>
        <dbReference type="ARBA" id="ARBA00008563"/>
    </source>
</evidence>
<evidence type="ECO:0000313" key="9">
    <source>
        <dbReference type="Proteomes" id="UP000051124"/>
    </source>
</evidence>
<evidence type="ECO:0000256" key="4">
    <source>
        <dbReference type="ARBA" id="ARBA00022980"/>
    </source>
</evidence>
<dbReference type="PANTHER" id="PTHR21349">
    <property type="entry name" value="50S RIBOSOMAL PROTEIN L21"/>
    <property type="match status" value="1"/>
</dbReference>
<keyword evidence="3 6" id="KW-0694">RNA-binding</keyword>
<dbReference type="EMBL" id="LIZT01000019">
    <property type="protein sequence ID" value="KPJ50520.1"/>
    <property type="molecule type" value="Genomic_DNA"/>
</dbReference>
<dbReference type="GO" id="GO:0003735">
    <property type="term" value="F:structural constituent of ribosome"/>
    <property type="evidence" value="ECO:0007669"/>
    <property type="project" value="InterPro"/>
</dbReference>
<dbReference type="SUPFAM" id="SSF141091">
    <property type="entry name" value="L21p-like"/>
    <property type="match status" value="1"/>
</dbReference>
<proteinExistence type="inferred from homology"/>
<dbReference type="InterPro" id="IPR001787">
    <property type="entry name" value="Ribosomal_bL21"/>
</dbReference>
<dbReference type="Pfam" id="PF00829">
    <property type="entry name" value="Ribosomal_L21p"/>
    <property type="match status" value="1"/>
</dbReference>
<dbReference type="PANTHER" id="PTHR21349:SF0">
    <property type="entry name" value="LARGE RIBOSOMAL SUBUNIT PROTEIN BL21M"/>
    <property type="match status" value="1"/>
</dbReference>
<comment type="similarity">
    <text evidence="1 6 7">Belongs to the bacterial ribosomal protein bL21 family.</text>
</comment>
<keyword evidence="2 6" id="KW-0699">rRNA-binding</keyword>
<evidence type="ECO:0000256" key="2">
    <source>
        <dbReference type="ARBA" id="ARBA00022730"/>
    </source>
</evidence>
<accession>A0A0S7WK38</accession>
<comment type="function">
    <text evidence="6 7">This protein binds to 23S rRNA in the presence of protein L20.</text>
</comment>
<keyword evidence="4 6" id="KW-0689">Ribosomal protein</keyword>
<dbReference type="InterPro" id="IPR028909">
    <property type="entry name" value="bL21-like"/>
</dbReference>
<evidence type="ECO:0000256" key="5">
    <source>
        <dbReference type="ARBA" id="ARBA00023274"/>
    </source>
</evidence>
<name>A0A0S7WK38_UNCT6</name>
<comment type="caution">
    <text evidence="8">The sequence shown here is derived from an EMBL/GenBank/DDBJ whole genome shotgun (WGS) entry which is preliminary data.</text>
</comment>
<keyword evidence="5 6" id="KW-0687">Ribonucleoprotein</keyword>
<dbReference type="InterPro" id="IPR018258">
    <property type="entry name" value="Ribosomal_bL21_CS"/>
</dbReference>
<dbReference type="GO" id="GO:0005737">
    <property type="term" value="C:cytoplasm"/>
    <property type="evidence" value="ECO:0007669"/>
    <property type="project" value="UniProtKB-ARBA"/>
</dbReference>